<organism evidence="1">
    <name type="scientific">Arundo donax</name>
    <name type="common">Giant reed</name>
    <name type="synonym">Donax arundinaceus</name>
    <dbReference type="NCBI Taxonomy" id="35708"/>
    <lineage>
        <taxon>Eukaryota</taxon>
        <taxon>Viridiplantae</taxon>
        <taxon>Streptophyta</taxon>
        <taxon>Embryophyta</taxon>
        <taxon>Tracheophyta</taxon>
        <taxon>Spermatophyta</taxon>
        <taxon>Magnoliopsida</taxon>
        <taxon>Liliopsida</taxon>
        <taxon>Poales</taxon>
        <taxon>Poaceae</taxon>
        <taxon>PACMAD clade</taxon>
        <taxon>Arundinoideae</taxon>
        <taxon>Arundineae</taxon>
        <taxon>Arundo</taxon>
    </lineage>
</organism>
<sequence length="33" mass="3959">MWHVNRPSMRTVSTPGYFSLFLYHRVNGKISLY</sequence>
<protein>
    <submittedName>
        <fullName evidence="1">Uncharacterized protein</fullName>
    </submittedName>
</protein>
<evidence type="ECO:0000313" key="1">
    <source>
        <dbReference type="EMBL" id="JAE34978.1"/>
    </source>
</evidence>
<dbReference type="AlphaFoldDB" id="A0A0A9HPZ2"/>
<reference evidence="1" key="2">
    <citation type="journal article" date="2015" name="Data Brief">
        <title>Shoot transcriptome of the giant reed, Arundo donax.</title>
        <authorList>
            <person name="Barrero R.A."/>
            <person name="Guerrero F.D."/>
            <person name="Moolhuijzen P."/>
            <person name="Goolsby J.A."/>
            <person name="Tidwell J."/>
            <person name="Bellgard S.E."/>
            <person name="Bellgard M.I."/>
        </authorList>
    </citation>
    <scope>NUCLEOTIDE SEQUENCE</scope>
    <source>
        <tissue evidence="1">Shoot tissue taken approximately 20 cm above the soil surface</tissue>
    </source>
</reference>
<accession>A0A0A9HPZ2</accession>
<reference evidence="1" key="1">
    <citation type="submission" date="2014-09" db="EMBL/GenBank/DDBJ databases">
        <authorList>
            <person name="Magalhaes I.L.F."/>
            <person name="Oliveira U."/>
            <person name="Santos F.R."/>
            <person name="Vidigal T.H.D.A."/>
            <person name="Brescovit A.D."/>
            <person name="Santos A.J."/>
        </authorList>
    </citation>
    <scope>NUCLEOTIDE SEQUENCE</scope>
    <source>
        <tissue evidence="1">Shoot tissue taken approximately 20 cm above the soil surface</tissue>
    </source>
</reference>
<proteinExistence type="predicted"/>
<dbReference type="EMBL" id="GBRH01162918">
    <property type="protein sequence ID" value="JAE34978.1"/>
    <property type="molecule type" value="Transcribed_RNA"/>
</dbReference>
<name>A0A0A9HPZ2_ARUDO</name>